<accession>A0ABN9RI38</accession>
<dbReference type="Proteomes" id="UP001189429">
    <property type="component" value="Unassembled WGS sequence"/>
</dbReference>
<feature type="non-terminal residue" evidence="2">
    <location>
        <position position="1"/>
    </location>
</feature>
<comment type="caution">
    <text evidence="2">The sequence shown here is derived from an EMBL/GenBank/DDBJ whole genome shotgun (WGS) entry which is preliminary data.</text>
</comment>
<gene>
    <name evidence="2" type="ORF">PCOR1329_LOCUS20746</name>
</gene>
<name>A0ABN9RI38_9DINO</name>
<sequence length="341" mass="35554">ASGLVAGQAVGPAAGRTFAAVSTRQGKDNCAEKGGGDNCGGLSEDSSTEKGGCDNCGRSPEEDPECANYKDMRYTVGSYKDIGAASARAGASAGSAGQDEHACFDHFRALFGKEFRGVSYFRGRVASAKGREFLPIETLAAEKALREAVDAEARGTLAAHALNFLARAGRYQRPAWFRASASLSREQRGVIGRLVESAGRVLNNSLQAVDPATARDDLEARRAGCGGGVASKKRGSVCDLAVPAWPVAGKAATLPVEDFVDGGFRDDLLDAQRRLPPRSEWPAVAPQSPARAGDAERREIAQVGIERGVVVEVNKDDGLRGGSGKLVLNGATGACKFNIVG</sequence>
<protein>
    <submittedName>
        <fullName evidence="2">Uncharacterized protein</fullName>
    </submittedName>
</protein>
<keyword evidence="3" id="KW-1185">Reference proteome</keyword>
<organism evidence="2 3">
    <name type="scientific">Prorocentrum cordatum</name>
    <dbReference type="NCBI Taxonomy" id="2364126"/>
    <lineage>
        <taxon>Eukaryota</taxon>
        <taxon>Sar</taxon>
        <taxon>Alveolata</taxon>
        <taxon>Dinophyceae</taxon>
        <taxon>Prorocentrales</taxon>
        <taxon>Prorocentraceae</taxon>
        <taxon>Prorocentrum</taxon>
    </lineage>
</organism>
<feature type="region of interest" description="Disordered" evidence="1">
    <location>
        <begin position="23"/>
        <end position="64"/>
    </location>
</feature>
<evidence type="ECO:0000313" key="3">
    <source>
        <dbReference type="Proteomes" id="UP001189429"/>
    </source>
</evidence>
<feature type="compositionally biased region" description="Basic and acidic residues" evidence="1">
    <location>
        <begin position="25"/>
        <end position="35"/>
    </location>
</feature>
<evidence type="ECO:0000313" key="2">
    <source>
        <dbReference type="EMBL" id="CAK0818487.1"/>
    </source>
</evidence>
<evidence type="ECO:0000256" key="1">
    <source>
        <dbReference type="SAM" id="MobiDB-lite"/>
    </source>
</evidence>
<reference evidence="2" key="1">
    <citation type="submission" date="2023-10" db="EMBL/GenBank/DDBJ databases">
        <authorList>
            <person name="Chen Y."/>
            <person name="Shah S."/>
            <person name="Dougan E. K."/>
            <person name="Thang M."/>
            <person name="Chan C."/>
        </authorList>
    </citation>
    <scope>NUCLEOTIDE SEQUENCE [LARGE SCALE GENOMIC DNA]</scope>
</reference>
<dbReference type="EMBL" id="CAUYUJ010006736">
    <property type="protein sequence ID" value="CAK0818487.1"/>
    <property type="molecule type" value="Genomic_DNA"/>
</dbReference>
<feature type="non-terminal residue" evidence="2">
    <location>
        <position position="341"/>
    </location>
</feature>
<proteinExistence type="predicted"/>